<dbReference type="EMBL" id="GG663752">
    <property type="protein sequence ID" value="EEH51078.1"/>
    <property type="molecule type" value="Genomic_DNA"/>
</dbReference>
<dbReference type="SUPFAM" id="SSF47090">
    <property type="entry name" value="PGBD-like"/>
    <property type="match status" value="1"/>
</dbReference>
<dbReference type="KEGG" id="mpp:MICPUCDRAFT_54791"/>
<gene>
    <name evidence="2" type="ORF">MICPUCDRAFT_54791</name>
</gene>
<sequence>MDNYPQIAGEGKRWPVLRLDDGGLEVHKLQVLLDDLGYYSGEEDMQYWYFGSTTENALGTFQASTGLPDTGLTCVNTWRALVGEEDLKLGPKKALEKVGDGEYPQDLARQDAVFLLGEGRFEERKREEVL</sequence>
<dbReference type="OrthoDB" id="1001489at2759"/>
<proteinExistence type="predicted"/>
<dbReference type="Proteomes" id="UP000001876">
    <property type="component" value="Unassembled WGS sequence"/>
</dbReference>
<reference evidence="2 3" key="1">
    <citation type="journal article" date="2009" name="Science">
        <title>Green evolution and dynamic adaptations revealed by genomes of the marine picoeukaryotes Micromonas.</title>
        <authorList>
            <person name="Worden A.Z."/>
            <person name="Lee J.H."/>
            <person name="Mock T."/>
            <person name="Rouze P."/>
            <person name="Simmons M.P."/>
            <person name="Aerts A.L."/>
            <person name="Allen A.E."/>
            <person name="Cuvelier M.L."/>
            <person name="Derelle E."/>
            <person name="Everett M.V."/>
            <person name="Foulon E."/>
            <person name="Grimwood J."/>
            <person name="Gundlach H."/>
            <person name="Henrissat B."/>
            <person name="Napoli C."/>
            <person name="McDonald S.M."/>
            <person name="Parker M.S."/>
            <person name="Rombauts S."/>
            <person name="Salamov A."/>
            <person name="Von Dassow P."/>
            <person name="Badger J.H."/>
            <person name="Coutinho P.M."/>
            <person name="Demir E."/>
            <person name="Dubchak I."/>
            <person name="Gentemann C."/>
            <person name="Eikrem W."/>
            <person name="Gready J.E."/>
            <person name="John U."/>
            <person name="Lanier W."/>
            <person name="Lindquist E.A."/>
            <person name="Lucas S."/>
            <person name="Mayer K.F."/>
            <person name="Moreau H."/>
            <person name="Not F."/>
            <person name="Otillar R."/>
            <person name="Panaud O."/>
            <person name="Pangilinan J."/>
            <person name="Paulsen I."/>
            <person name="Piegu B."/>
            <person name="Poliakov A."/>
            <person name="Robbens S."/>
            <person name="Schmutz J."/>
            <person name="Toulza E."/>
            <person name="Wyss T."/>
            <person name="Zelensky A."/>
            <person name="Zhou K."/>
            <person name="Armbrust E.V."/>
            <person name="Bhattacharya D."/>
            <person name="Goodenough U.W."/>
            <person name="Van de Peer Y."/>
            <person name="Grigoriev I.V."/>
        </authorList>
    </citation>
    <scope>NUCLEOTIDE SEQUENCE [LARGE SCALE GENOMIC DNA]</scope>
    <source>
        <strain evidence="2 3">CCMP1545</strain>
    </source>
</reference>
<name>C1NA76_MICPC</name>
<dbReference type="RefSeq" id="XP_003064744.1">
    <property type="nucleotide sequence ID" value="XM_003064698.1"/>
</dbReference>
<evidence type="ECO:0000313" key="2">
    <source>
        <dbReference type="EMBL" id="EEH51078.1"/>
    </source>
</evidence>
<accession>C1NA76</accession>
<dbReference type="InterPro" id="IPR002477">
    <property type="entry name" value="Peptidoglycan-bd-like"/>
</dbReference>
<evidence type="ECO:0000313" key="3">
    <source>
        <dbReference type="Proteomes" id="UP000001876"/>
    </source>
</evidence>
<dbReference type="InterPro" id="IPR036365">
    <property type="entry name" value="PGBD-like_sf"/>
</dbReference>
<dbReference type="STRING" id="564608.C1NA76"/>
<protein>
    <submittedName>
        <fullName evidence="2">Predicted protein</fullName>
    </submittedName>
</protein>
<evidence type="ECO:0000259" key="1">
    <source>
        <dbReference type="Pfam" id="PF01471"/>
    </source>
</evidence>
<dbReference type="Pfam" id="PF01471">
    <property type="entry name" value="PG_binding_1"/>
    <property type="match status" value="1"/>
</dbReference>
<dbReference type="GeneID" id="9690185"/>
<dbReference type="InterPro" id="IPR036366">
    <property type="entry name" value="PGBDSf"/>
</dbReference>
<dbReference type="AlphaFoldDB" id="C1NA76"/>
<keyword evidence="3" id="KW-1185">Reference proteome</keyword>
<feature type="domain" description="Peptidoglycan binding-like" evidence="1">
    <location>
        <begin position="24"/>
        <end position="81"/>
    </location>
</feature>
<organism evidence="3">
    <name type="scientific">Micromonas pusilla (strain CCMP1545)</name>
    <name type="common">Picoplanktonic green alga</name>
    <dbReference type="NCBI Taxonomy" id="564608"/>
    <lineage>
        <taxon>Eukaryota</taxon>
        <taxon>Viridiplantae</taxon>
        <taxon>Chlorophyta</taxon>
        <taxon>Mamiellophyceae</taxon>
        <taxon>Mamiellales</taxon>
        <taxon>Mamiellaceae</taxon>
        <taxon>Micromonas</taxon>
    </lineage>
</organism>
<dbReference type="Gene3D" id="1.10.101.10">
    <property type="entry name" value="PGBD-like superfamily/PGBD"/>
    <property type="match status" value="1"/>
</dbReference>